<reference evidence="1" key="2">
    <citation type="journal article" date="2023" name="Commun. Biol.">
        <title>Intrasexual cuticular hydrocarbon dimorphism in a wasp sheds light on hydrocarbon biosynthesis genes in Hymenoptera.</title>
        <authorList>
            <person name="Moris V.C."/>
            <person name="Podsiadlowski L."/>
            <person name="Martin S."/>
            <person name="Oeyen J.P."/>
            <person name="Donath A."/>
            <person name="Petersen M."/>
            <person name="Wilbrandt J."/>
            <person name="Misof B."/>
            <person name="Liedtke D."/>
            <person name="Thamm M."/>
            <person name="Scheiner R."/>
            <person name="Schmitt T."/>
            <person name="Niehuis O."/>
        </authorList>
    </citation>
    <scope>NUCLEOTIDE SEQUENCE</scope>
    <source>
        <strain evidence="1">GBR_01_08_01A</strain>
    </source>
</reference>
<name>A0AAD9RAS8_9HYME</name>
<gene>
    <name evidence="1" type="ORF">KPH14_005690</name>
</gene>
<protein>
    <submittedName>
        <fullName evidence="1">Uncharacterized protein</fullName>
    </submittedName>
</protein>
<dbReference type="EMBL" id="JAIFRP010004406">
    <property type="protein sequence ID" value="KAK2576329.1"/>
    <property type="molecule type" value="Genomic_DNA"/>
</dbReference>
<dbReference type="AlphaFoldDB" id="A0AAD9RAS8"/>
<proteinExistence type="predicted"/>
<organism evidence="1 2">
    <name type="scientific">Odynerus spinipes</name>
    <dbReference type="NCBI Taxonomy" id="1348599"/>
    <lineage>
        <taxon>Eukaryota</taxon>
        <taxon>Metazoa</taxon>
        <taxon>Ecdysozoa</taxon>
        <taxon>Arthropoda</taxon>
        <taxon>Hexapoda</taxon>
        <taxon>Insecta</taxon>
        <taxon>Pterygota</taxon>
        <taxon>Neoptera</taxon>
        <taxon>Endopterygota</taxon>
        <taxon>Hymenoptera</taxon>
        <taxon>Apocrita</taxon>
        <taxon>Aculeata</taxon>
        <taxon>Vespoidea</taxon>
        <taxon>Vespidae</taxon>
        <taxon>Eumeninae</taxon>
        <taxon>Odynerus</taxon>
    </lineage>
</organism>
<dbReference type="Proteomes" id="UP001258017">
    <property type="component" value="Unassembled WGS sequence"/>
</dbReference>
<evidence type="ECO:0000313" key="2">
    <source>
        <dbReference type="Proteomes" id="UP001258017"/>
    </source>
</evidence>
<comment type="caution">
    <text evidence="1">The sequence shown here is derived from an EMBL/GenBank/DDBJ whole genome shotgun (WGS) entry which is preliminary data.</text>
</comment>
<evidence type="ECO:0000313" key="1">
    <source>
        <dbReference type="EMBL" id="KAK2576329.1"/>
    </source>
</evidence>
<accession>A0AAD9RAS8</accession>
<sequence length="67" mass="7500">MKSGYPKTSNIVLDIVDRGCTEAARTLDEIGRAVGFNEYRVLVADLLAPYNDRLENGSYKETRDMTS</sequence>
<keyword evidence="2" id="KW-1185">Reference proteome</keyword>
<reference evidence="1" key="1">
    <citation type="submission" date="2021-08" db="EMBL/GenBank/DDBJ databases">
        <authorList>
            <person name="Misof B."/>
            <person name="Oliver O."/>
            <person name="Podsiadlowski L."/>
            <person name="Donath A."/>
            <person name="Peters R."/>
            <person name="Mayer C."/>
            <person name="Rust J."/>
            <person name="Gunkel S."/>
            <person name="Lesny P."/>
            <person name="Martin S."/>
            <person name="Oeyen J.P."/>
            <person name="Petersen M."/>
            <person name="Panagiotis P."/>
            <person name="Wilbrandt J."/>
            <person name="Tanja T."/>
        </authorList>
    </citation>
    <scope>NUCLEOTIDE SEQUENCE</scope>
    <source>
        <strain evidence="1">GBR_01_08_01A</strain>
        <tissue evidence="1">Thorax + abdomen</tissue>
    </source>
</reference>